<dbReference type="GO" id="GO:0002098">
    <property type="term" value="P:tRNA wobble uridine modification"/>
    <property type="evidence" value="ECO:0007669"/>
    <property type="project" value="InterPro"/>
</dbReference>
<dbReference type="InterPro" id="IPR030818">
    <property type="entry name" value="Arch_SelU_Nterm"/>
</dbReference>
<reference evidence="2" key="1">
    <citation type="submission" date="2007-06" db="EMBL/GenBank/DDBJ databases">
        <title>Complete sequence of Methanococcus aeolicus Nankai-3.</title>
        <authorList>
            <consortium name="US DOE Joint Genome Institute"/>
            <person name="Copeland A."/>
            <person name="Lucas S."/>
            <person name="Lapidus A."/>
            <person name="Barry K."/>
            <person name="Glavina del Rio T."/>
            <person name="Dalin E."/>
            <person name="Tice H."/>
            <person name="Pitluck S."/>
            <person name="Chain P."/>
            <person name="Malfatti S."/>
            <person name="Shin M."/>
            <person name="Vergez L."/>
            <person name="Schmutz J."/>
            <person name="Larimer F."/>
            <person name="Land M."/>
            <person name="Hauser L."/>
            <person name="Kyrpides N."/>
            <person name="Lykidis A."/>
            <person name="Sieprawska-Lupa M."/>
            <person name="Whitman W.B."/>
            <person name="Richardson P."/>
        </authorList>
    </citation>
    <scope>NUCLEOTIDE SEQUENCE [LARGE SCALE GENOMIC DNA]</scope>
    <source>
        <strain evidence="2">Nankai-3</strain>
    </source>
</reference>
<name>A6UVI6_META3</name>
<dbReference type="Gene3D" id="3.40.250.10">
    <property type="entry name" value="Rhodanese-like domain"/>
    <property type="match status" value="1"/>
</dbReference>
<keyword evidence="3" id="KW-1185">Reference proteome</keyword>
<dbReference type="PANTHER" id="PTHR30401">
    <property type="entry name" value="TRNA 2-SELENOURIDINE SYNTHASE"/>
    <property type="match status" value="1"/>
</dbReference>
<dbReference type="AlphaFoldDB" id="A6UVI6"/>
<dbReference type="NCBIfam" id="TIGR04568">
    <property type="entry name" value="arch_SelU_Nterm"/>
    <property type="match status" value="1"/>
</dbReference>
<dbReference type="SMART" id="SM00450">
    <property type="entry name" value="RHOD"/>
    <property type="match status" value="1"/>
</dbReference>
<proteinExistence type="predicted"/>
<dbReference type="Pfam" id="PF00581">
    <property type="entry name" value="Rhodanese"/>
    <property type="match status" value="1"/>
</dbReference>
<dbReference type="Proteomes" id="UP000001106">
    <property type="component" value="Chromosome"/>
</dbReference>
<dbReference type="SUPFAM" id="SSF52821">
    <property type="entry name" value="Rhodanese/Cell cycle control phosphatase"/>
    <property type="match status" value="1"/>
</dbReference>
<dbReference type="HOGENOM" id="CLU_1237913_0_0_2"/>
<dbReference type="OrthoDB" id="135517at2157"/>
<dbReference type="InterPro" id="IPR036873">
    <property type="entry name" value="Rhodanese-like_dom_sf"/>
</dbReference>
<dbReference type="InterPro" id="IPR017582">
    <property type="entry name" value="SelU"/>
</dbReference>
<organism evidence="2 3">
    <name type="scientific">Methanococcus aeolicus (strain ATCC BAA-1280 / DSM 17508 / OCM 812 / Nankai-3)</name>
    <dbReference type="NCBI Taxonomy" id="419665"/>
    <lineage>
        <taxon>Archaea</taxon>
        <taxon>Methanobacteriati</taxon>
        <taxon>Methanobacteriota</taxon>
        <taxon>Methanomada group</taxon>
        <taxon>Methanococci</taxon>
        <taxon>Methanococcales</taxon>
        <taxon>Methanococcaceae</taxon>
        <taxon>Methanococcus</taxon>
    </lineage>
</organism>
<evidence type="ECO:0000313" key="3">
    <source>
        <dbReference type="Proteomes" id="UP000001106"/>
    </source>
</evidence>
<dbReference type="KEGG" id="mae:Maeo_0928"/>
<gene>
    <name evidence="2" type="ordered locus">Maeo_0928</name>
</gene>
<dbReference type="STRING" id="419665.Maeo_0928"/>
<dbReference type="PANTHER" id="PTHR30401:SF0">
    <property type="entry name" value="TRNA 2-SELENOURIDINE SYNTHASE"/>
    <property type="match status" value="1"/>
</dbReference>
<dbReference type="GO" id="GO:0043828">
    <property type="term" value="F:tRNA 2-selenouridine synthase activity"/>
    <property type="evidence" value="ECO:0007669"/>
    <property type="project" value="InterPro"/>
</dbReference>
<protein>
    <submittedName>
        <fullName evidence="2">Rhodanese domain protein</fullName>
    </submittedName>
</protein>
<evidence type="ECO:0000313" key="2">
    <source>
        <dbReference type="EMBL" id="ABR56508.1"/>
    </source>
</evidence>
<feature type="domain" description="Rhodanese" evidence="1">
    <location>
        <begin position="100"/>
        <end position="218"/>
    </location>
</feature>
<evidence type="ECO:0000259" key="1">
    <source>
        <dbReference type="PROSITE" id="PS50206"/>
    </source>
</evidence>
<accession>A6UVI6</accession>
<dbReference type="RefSeq" id="WP_011973640.1">
    <property type="nucleotide sequence ID" value="NC_009635.1"/>
</dbReference>
<dbReference type="InterPro" id="IPR001763">
    <property type="entry name" value="Rhodanese-like_dom"/>
</dbReference>
<dbReference type="eggNOG" id="arCOG02020">
    <property type="taxonomic scope" value="Archaea"/>
</dbReference>
<dbReference type="PROSITE" id="PS50206">
    <property type="entry name" value="RHODANESE_3"/>
    <property type="match status" value="1"/>
</dbReference>
<dbReference type="EMBL" id="CP000743">
    <property type="protein sequence ID" value="ABR56508.1"/>
    <property type="molecule type" value="Genomic_DNA"/>
</dbReference>
<sequence>MDEEILSRLLTFKNTVILAIQLKTGKKLITDGNKILAGKISGELASFILNKSKTIEFPTTLKYKDELIYFEPIDIKKYLGSIGKELLDEVITLSDFEEMDKSNVVIVDARAPREYAKKTIPNAINVPIFLDDEHETIGKTYKQEGRDKAMNLASEIIGESIKRITQNAIKIDNNKTIVVFCARGGMRSQAMATIFKLLGFKVKRLIGGFKGYNLTYSIRSPLP</sequence>
<dbReference type="GeneID" id="5327359"/>